<dbReference type="InterPro" id="IPR050177">
    <property type="entry name" value="Lipid_A_modif_metabolic_enz"/>
</dbReference>
<dbReference type="RefSeq" id="XP_018997988.1">
    <property type="nucleotide sequence ID" value="XM_019133283.1"/>
</dbReference>
<dbReference type="PANTHER" id="PTHR43245">
    <property type="entry name" value="BIFUNCTIONAL POLYMYXIN RESISTANCE PROTEIN ARNA"/>
    <property type="match status" value="1"/>
</dbReference>
<sequence>MPPTRPDTPLNVLILGGTTTVARALAPYLLDPKDPKAAFVRLADRFSISPPSTYIDKPFLSLLPESIGADSKLEYKQVNLGNVERHAELFKLPKEWNGRELYGDEVEKGFDVVFDLTGDTSFDKPELIQISHTYKVSLSLSTSAAALSPSLKPKAYVRLTFPFYEMKNLPSSSPGHNEEADLKPDGVRGVWWHEVLRGLGRLAKKEANGELGGLKVGVVRCGAWYGRGTWDGEVVPRVVAGHVYQYLYTGMLILYSSDLRINTVHSSDIAQALYLLALYLLQTPYATILPSSPSIPFAFAPPSSSGNSIFSSNSKRSSLSETWKTVSTIVPKEESVRLPLFNVVDEGDSTQGSLAKVVAETWGIKFGFLSSTVASLVQQFAKTDFSEMVEDVNEMHVQAWSDMLSKSNPPIPSCPITPYLDEHAFRKRSICLDGSLAKTTLGFKPAYPTVDVGEIKKIVKEFQDDNLW</sequence>
<dbReference type="GeneID" id="30151494"/>
<dbReference type="AlphaFoldDB" id="A0A1E3I747"/>
<evidence type="ECO:0000313" key="1">
    <source>
        <dbReference type="EMBL" id="ODN84185.1"/>
    </source>
</evidence>
<organism evidence="1 2">
    <name type="scientific">Cryptococcus amylolentus CBS 6039</name>
    <dbReference type="NCBI Taxonomy" id="1295533"/>
    <lineage>
        <taxon>Eukaryota</taxon>
        <taxon>Fungi</taxon>
        <taxon>Dikarya</taxon>
        <taxon>Basidiomycota</taxon>
        <taxon>Agaricomycotina</taxon>
        <taxon>Tremellomycetes</taxon>
        <taxon>Tremellales</taxon>
        <taxon>Cryptococcaceae</taxon>
        <taxon>Cryptococcus</taxon>
    </lineage>
</organism>
<proteinExistence type="predicted"/>
<dbReference type="InterPro" id="IPR036291">
    <property type="entry name" value="NAD(P)-bd_dom_sf"/>
</dbReference>
<reference evidence="1 2" key="1">
    <citation type="submission" date="2016-06" db="EMBL/GenBank/DDBJ databases">
        <title>Evolution of pathogenesis and genome organization in the Tremellales.</title>
        <authorList>
            <person name="Cuomo C."/>
            <person name="Litvintseva A."/>
            <person name="Heitman J."/>
            <person name="Chen Y."/>
            <person name="Sun S."/>
            <person name="Springer D."/>
            <person name="Dromer F."/>
            <person name="Young S."/>
            <person name="Zeng Q."/>
            <person name="Chapman S."/>
            <person name="Gujja S."/>
            <person name="Saif S."/>
            <person name="Birren B."/>
        </authorList>
    </citation>
    <scope>NUCLEOTIDE SEQUENCE [LARGE SCALE GENOMIC DNA]</scope>
    <source>
        <strain evidence="1 2">CBS 6039</strain>
    </source>
</reference>
<evidence type="ECO:0000313" key="2">
    <source>
        <dbReference type="Proteomes" id="UP000094065"/>
    </source>
</evidence>
<comment type="caution">
    <text evidence="1">The sequence shown here is derived from an EMBL/GenBank/DDBJ whole genome shotgun (WGS) entry which is preliminary data.</text>
</comment>
<dbReference type="Proteomes" id="UP000094065">
    <property type="component" value="Unassembled WGS sequence"/>
</dbReference>
<protein>
    <recommendedName>
        <fullName evidence="3">NAD-dependent epimerase/dehydratase domain-containing protein</fullName>
    </recommendedName>
</protein>
<gene>
    <name evidence="1" type="ORF">L202_00185</name>
</gene>
<dbReference type="STRING" id="1295533.A0A1E3I747"/>
<dbReference type="PANTHER" id="PTHR43245:SF11">
    <property type="entry name" value="LD23561P"/>
    <property type="match status" value="1"/>
</dbReference>
<accession>A0A1E3I747</accession>
<keyword evidence="2" id="KW-1185">Reference proteome</keyword>
<dbReference type="EMBL" id="AWGJ01000001">
    <property type="protein sequence ID" value="ODN84185.1"/>
    <property type="molecule type" value="Genomic_DNA"/>
</dbReference>
<dbReference type="Gene3D" id="3.40.50.720">
    <property type="entry name" value="NAD(P)-binding Rossmann-like Domain"/>
    <property type="match status" value="1"/>
</dbReference>
<dbReference type="SUPFAM" id="SSF51735">
    <property type="entry name" value="NAD(P)-binding Rossmann-fold domains"/>
    <property type="match status" value="1"/>
</dbReference>
<dbReference type="OrthoDB" id="16464at2759"/>
<evidence type="ECO:0008006" key="3">
    <source>
        <dbReference type="Google" id="ProtNLM"/>
    </source>
</evidence>
<name>A0A1E3I747_9TREE</name>